<feature type="binding site" evidence="2">
    <location>
        <position position="84"/>
    </location>
    <ligand>
        <name>Mg(2+)</name>
        <dbReference type="ChEBI" id="CHEBI:18420"/>
        <label>1</label>
        <note>catalytic</note>
    </ligand>
</feature>
<keyword evidence="4" id="KW-1185">Reference proteome</keyword>
<dbReference type="GO" id="GO:0007165">
    <property type="term" value="P:signal transduction"/>
    <property type="evidence" value="ECO:0007669"/>
    <property type="project" value="TreeGrafter"/>
</dbReference>
<dbReference type="PRINTS" id="PR00377">
    <property type="entry name" value="IMPHPHTASES"/>
</dbReference>
<dbReference type="Proteomes" id="UP001431209">
    <property type="component" value="Unassembled WGS sequence"/>
</dbReference>
<keyword evidence="2" id="KW-0460">Magnesium</keyword>
<dbReference type="PANTHER" id="PTHR20854">
    <property type="entry name" value="INOSITOL MONOPHOSPHATASE"/>
    <property type="match status" value="1"/>
</dbReference>
<evidence type="ECO:0000256" key="1">
    <source>
        <dbReference type="ARBA" id="ARBA00009759"/>
    </source>
</evidence>
<dbReference type="CDD" id="cd01638">
    <property type="entry name" value="CysQ"/>
    <property type="match status" value="1"/>
</dbReference>
<keyword evidence="2" id="KW-0479">Metal-binding</keyword>
<sequence>MDPEMFVNTREYGAYTEELVAAINLSYEAGEVAMTFCRDRINNAGLEVEIKKDLTPVTIVDKNVNDLVVAKLAQKFPKHRVVGEESIINIEEDLGKGGVFFVDPIDGTKDFVANNGQWCVMIGLSVESISVMGVVYIPHIDELYFAVRGQGAFVIKNGRNKSQPDILPVRANENPDTSKIKYLASVSNFDQKCRDTMRILEIPDENLINVGSMGIKCCYIASGKADLYVNAKGLSSYWDAVAPQVIMDEAGAVLFEADKKEVRYTGTDTRISQLIVATTRPLMDQVHKAVAKVYFDQ</sequence>
<comment type="caution">
    <text evidence="3">The sequence shown here is derived from an EMBL/GenBank/DDBJ whole genome shotgun (WGS) entry which is preliminary data.</text>
</comment>
<dbReference type="Gene3D" id="3.30.540.10">
    <property type="entry name" value="Fructose-1,6-Bisphosphatase, subunit A, domain 1"/>
    <property type="match status" value="1"/>
</dbReference>
<dbReference type="EMBL" id="JAOPGA020000651">
    <property type="protein sequence ID" value="KAL0480361.1"/>
    <property type="molecule type" value="Genomic_DNA"/>
</dbReference>
<feature type="binding site" evidence="2">
    <location>
        <position position="106"/>
    </location>
    <ligand>
        <name>Mg(2+)</name>
        <dbReference type="ChEBI" id="CHEBI:18420"/>
        <label>1</label>
        <note>catalytic</note>
    </ligand>
</feature>
<proteinExistence type="inferred from homology"/>
<evidence type="ECO:0000256" key="2">
    <source>
        <dbReference type="PIRSR" id="PIRSR600760-2"/>
    </source>
</evidence>
<organism evidence="3 4">
    <name type="scientific">Acrasis kona</name>
    <dbReference type="NCBI Taxonomy" id="1008807"/>
    <lineage>
        <taxon>Eukaryota</taxon>
        <taxon>Discoba</taxon>
        <taxon>Heterolobosea</taxon>
        <taxon>Tetramitia</taxon>
        <taxon>Eutetramitia</taxon>
        <taxon>Acrasidae</taxon>
        <taxon>Acrasis</taxon>
    </lineage>
</organism>
<reference evidence="3 4" key="1">
    <citation type="submission" date="2024-03" db="EMBL/GenBank/DDBJ databases">
        <title>The Acrasis kona genome and developmental transcriptomes reveal deep origins of eukaryotic multicellular pathways.</title>
        <authorList>
            <person name="Sheikh S."/>
            <person name="Fu C.-J."/>
            <person name="Brown M.W."/>
            <person name="Baldauf S.L."/>
        </authorList>
    </citation>
    <scope>NUCLEOTIDE SEQUENCE [LARGE SCALE GENOMIC DNA]</scope>
    <source>
        <strain evidence="3 4">ATCC MYA-3509</strain>
    </source>
</reference>
<feature type="binding site" evidence="2">
    <location>
        <position position="239"/>
    </location>
    <ligand>
        <name>Mg(2+)</name>
        <dbReference type="ChEBI" id="CHEBI:18420"/>
        <label>1</label>
        <note>catalytic</note>
    </ligand>
</feature>
<comment type="cofactor">
    <cofactor evidence="2">
        <name>Mg(2+)</name>
        <dbReference type="ChEBI" id="CHEBI:18420"/>
    </cofactor>
</comment>
<accession>A0AAW2YTT3</accession>
<feature type="binding site" evidence="2">
    <location>
        <position position="103"/>
    </location>
    <ligand>
        <name>Mg(2+)</name>
        <dbReference type="ChEBI" id="CHEBI:18420"/>
        <label>1</label>
        <note>catalytic</note>
    </ligand>
</feature>
<dbReference type="Pfam" id="PF00459">
    <property type="entry name" value="Inositol_P"/>
    <property type="match status" value="1"/>
</dbReference>
<protein>
    <submittedName>
        <fullName evidence="3">Inositol-phosphate phosphatase</fullName>
    </submittedName>
</protein>
<comment type="similarity">
    <text evidence="1">Belongs to the inositol monophosphatase superfamily.</text>
</comment>
<feature type="binding site" evidence="2">
    <location>
        <position position="105"/>
    </location>
    <ligand>
        <name>Mg(2+)</name>
        <dbReference type="ChEBI" id="CHEBI:18420"/>
        <label>1</label>
        <note>catalytic</note>
    </ligand>
</feature>
<evidence type="ECO:0000313" key="3">
    <source>
        <dbReference type="EMBL" id="KAL0480361.1"/>
    </source>
</evidence>
<dbReference type="Gene3D" id="3.40.190.80">
    <property type="match status" value="1"/>
</dbReference>
<dbReference type="GO" id="GO:0006020">
    <property type="term" value="P:inositol metabolic process"/>
    <property type="evidence" value="ECO:0007669"/>
    <property type="project" value="TreeGrafter"/>
</dbReference>
<evidence type="ECO:0000313" key="4">
    <source>
        <dbReference type="Proteomes" id="UP001431209"/>
    </source>
</evidence>
<dbReference type="GO" id="GO:0008934">
    <property type="term" value="F:inositol monophosphate 1-phosphatase activity"/>
    <property type="evidence" value="ECO:0007669"/>
    <property type="project" value="TreeGrafter"/>
</dbReference>
<dbReference type="GO" id="GO:0046872">
    <property type="term" value="F:metal ion binding"/>
    <property type="evidence" value="ECO:0007669"/>
    <property type="project" value="UniProtKB-KW"/>
</dbReference>
<dbReference type="InterPro" id="IPR000760">
    <property type="entry name" value="Inositol_monophosphatase-like"/>
</dbReference>
<gene>
    <name evidence="3" type="ORF">AKO1_007136</name>
</gene>
<dbReference type="PANTHER" id="PTHR20854:SF4">
    <property type="entry name" value="INOSITOL-1-MONOPHOSPHATASE-RELATED"/>
    <property type="match status" value="1"/>
</dbReference>
<dbReference type="AlphaFoldDB" id="A0AAW2YTT3"/>
<name>A0AAW2YTT3_9EUKA</name>
<dbReference type="SUPFAM" id="SSF56655">
    <property type="entry name" value="Carbohydrate phosphatase"/>
    <property type="match status" value="1"/>
</dbReference>